<name>A0A7S4F826_CHRCT</name>
<protein>
    <submittedName>
        <fullName evidence="2">Uncharacterized protein</fullName>
    </submittedName>
</protein>
<proteinExistence type="predicted"/>
<dbReference type="PANTHER" id="PTHR31743">
    <property type="entry name" value="TRANSIENT RECEPTOR POTENTIAL CHANNEL 4-ASSOCIATED PROTEIN TCPC4AP"/>
    <property type="match status" value="1"/>
</dbReference>
<dbReference type="AlphaFoldDB" id="A0A7S4F826"/>
<reference evidence="2" key="1">
    <citation type="submission" date="2021-01" db="EMBL/GenBank/DDBJ databases">
        <authorList>
            <person name="Corre E."/>
            <person name="Pelletier E."/>
            <person name="Niang G."/>
            <person name="Scheremetjew M."/>
            <person name="Finn R."/>
            <person name="Kale V."/>
            <person name="Holt S."/>
            <person name="Cochrane G."/>
            <person name="Meng A."/>
            <person name="Brown T."/>
            <person name="Cohen L."/>
        </authorList>
    </citation>
    <scope>NUCLEOTIDE SEQUENCE</scope>
    <source>
        <strain evidence="2">CCMP645</strain>
    </source>
</reference>
<dbReference type="GO" id="GO:0031464">
    <property type="term" value="C:Cul4A-RING E3 ubiquitin ligase complex"/>
    <property type="evidence" value="ECO:0007669"/>
    <property type="project" value="InterPro"/>
</dbReference>
<evidence type="ECO:0000313" key="2">
    <source>
        <dbReference type="EMBL" id="CAE0780457.1"/>
    </source>
</evidence>
<dbReference type="EMBL" id="HBIZ01051738">
    <property type="protein sequence ID" value="CAE0780457.1"/>
    <property type="molecule type" value="Transcribed_RNA"/>
</dbReference>
<organism evidence="2">
    <name type="scientific">Chrysotila carterae</name>
    <name type="common">Marine alga</name>
    <name type="synonym">Syracosphaera carterae</name>
    <dbReference type="NCBI Taxonomy" id="13221"/>
    <lineage>
        <taxon>Eukaryota</taxon>
        <taxon>Haptista</taxon>
        <taxon>Haptophyta</taxon>
        <taxon>Prymnesiophyceae</taxon>
        <taxon>Isochrysidales</taxon>
        <taxon>Isochrysidaceae</taxon>
        <taxon>Chrysotila</taxon>
    </lineage>
</organism>
<dbReference type="InterPro" id="IPR022162">
    <property type="entry name" value="TRPC4AP"/>
</dbReference>
<dbReference type="GO" id="GO:0006511">
    <property type="term" value="P:ubiquitin-dependent protein catabolic process"/>
    <property type="evidence" value="ECO:0007669"/>
    <property type="project" value="InterPro"/>
</dbReference>
<sequence length="960" mass="101725">MSLPPRFCARIDSENIRESLARAGMGSLLLELERMMAEQTLNPQSQDFRELMTTISNRVCDSQQQRSVFLMCHGDVVLQKLLQQLVFPRDASAKLPHSIVNECVQILAELAISDVHQAEVLASQRPLLALLFNLMGDKATVDAALTLAQELLAVGLDIFPLSSVDAMPELIGSLSPRGLSLFGRALAVLLAKSAEQTMDGIPAPECVAPDLCASCANNQMLLCMPSLLERIVALLTLRAPPPGLWSHMLAQLPSTQGIVHQWAEESEHGWEQLLEAPAPQMVVLLSPEQVPPGLRELVTTNPALIFPGNTAPGLNLNTGHMQGSLHLAALQTALWSTLQADLLYVLWALMGGKTKQEAQRRLVSLGLLEVLQAMFERLDWTPPALPHHGQHGSGCSCSPQSCLQMQLLRTLQALCEKESNQTSYHRLLLLPMSGRAPSSADVSMDDASCPNGAAAARARSHAAAAAHAASHAHAHTDVDAAADAAGMGDVEAAARRGGAEASKPDSARGSAAGPSLPPHACMHGEGTVGDGASDLCGPSVGPSCLEAAEDSFLHRILKLLLEQPPHSVYLLGLASCVHKWVQASSVSEQQLVARFPGFIDFVLQQLLCEETPPEPQLQVFFDLLAEMLKFNLPLLSLVQAQLASGSSGEQRVRLFIDRLNSHIVDASIFIQCVVLTLNADASPRRGCKALRDLGLLPAASASADASRGSSGGSSGDSSVETSGDSSGNSSGGGGGGDSGNCCCAGGRCETGDGGDCCQDAGISTSASAADCTPPPPPLSLSEQQDRDACAARMATTLASAASGPFAAHILAHKPTLVLRLMGAVNEKEVSVETMCVINAAIIFFLIAEGRGERAALLQQVCAEAGDADAGHAALSNFLKLLAFWSDVYHSHSCEKRFLEFSSGIPFDRWLCVVGLLKEDLQKLLHSPIPTRRSTSSYSIVDNVAEIACHERRSNGRLLLP</sequence>
<feature type="region of interest" description="Disordered" evidence="1">
    <location>
        <begin position="702"/>
        <end position="736"/>
    </location>
</feature>
<feature type="region of interest" description="Disordered" evidence="1">
    <location>
        <begin position="491"/>
        <end position="519"/>
    </location>
</feature>
<dbReference type="Pfam" id="PF12463">
    <property type="entry name" value="DUF3689"/>
    <property type="match status" value="2"/>
</dbReference>
<accession>A0A7S4F826</accession>
<gene>
    <name evidence="2" type="ORF">PCAR00345_LOCUS33096</name>
</gene>
<feature type="compositionally biased region" description="Low complexity" evidence="1">
    <location>
        <begin position="715"/>
        <end position="728"/>
    </location>
</feature>
<feature type="compositionally biased region" description="Basic and acidic residues" evidence="1">
    <location>
        <begin position="492"/>
        <end position="506"/>
    </location>
</feature>
<dbReference type="PANTHER" id="PTHR31743:SF1">
    <property type="entry name" value="SHORT TRANSIENT RECEPTOR POTENTIAL CHANNEL 4-ASSOCIATED PROTEIN"/>
    <property type="match status" value="1"/>
</dbReference>
<dbReference type="GO" id="GO:0019902">
    <property type="term" value="F:phosphatase binding"/>
    <property type="evidence" value="ECO:0007669"/>
    <property type="project" value="TreeGrafter"/>
</dbReference>
<evidence type="ECO:0000256" key="1">
    <source>
        <dbReference type="SAM" id="MobiDB-lite"/>
    </source>
</evidence>